<reference evidence="1 2" key="1">
    <citation type="submission" date="2024-04" db="EMBL/GenBank/DDBJ databases">
        <title>Tritrichomonas musculus Genome.</title>
        <authorList>
            <person name="Alves-Ferreira E."/>
            <person name="Grigg M."/>
            <person name="Lorenzi H."/>
            <person name="Galac M."/>
        </authorList>
    </citation>
    <scope>NUCLEOTIDE SEQUENCE [LARGE SCALE GENOMIC DNA]</scope>
    <source>
        <strain evidence="1 2">EAF2021</strain>
    </source>
</reference>
<dbReference type="EMBL" id="JAPFFF010000027">
    <property type="protein sequence ID" value="KAK8847753.1"/>
    <property type="molecule type" value="Genomic_DNA"/>
</dbReference>
<organism evidence="1 2">
    <name type="scientific">Tritrichomonas musculus</name>
    <dbReference type="NCBI Taxonomy" id="1915356"/>
    <lineage>
        <taxon>Eukaryota</taxon>
        <taxon>Metamonada</taxon>
        <taxon>Parabasalia</taxon>
        <taxon>Tritrichomonadida</taxon>
        <taxon>Tritrichomonadidae</taxon>
        <taxon>Tritrichomonas</taxon>
    </lineage>
</organism>
<keyword evidence="2" id="KW-1185">Reference proteome</keyword>
<sequence>MLDKIIHTEGFYSNLFTFFNERDISNWDKRKLPQTEARNRVINNSKSSYEKFISERLDYKNYAREMGFREGRCTTFYTKMDPFCLSDFRIKDYGKRTRGFKLKDQYIEQFEKDQDEEIIPEELLNPE</sequence>
<dbReference type="Proteomes" id="UP001470230">
    <property type="component" value="Unassembled WGS sequence"/>
</dbReference>
<accession>A0ABR2HIP5</accession>
<evidence type="ECO:0000313" key="2">
    <source>
        <dbReference type="Proteomes" id="UP001470230"/>
    </source>
</evidence>
<protein>
    <submittedName>
        <fullName evidence="1">Uncharacterized protein</fullName>
    </submittedName>
</protein>
<gene>
    <name evidence="1" type="ORF">M9Y10_018782</name>
</gene>
<comment type="caution">
    <text evidence="1">The sequence shown here is derived from an EMBL/GenBank/DDBJ whole genome shotgun (WGS) entry which is preliminary data.</text>
</comment>
<proteinExistence type="predicted"/>
<name>A0ABR2HIP5_9EUKA</name>
<evidence type="ECO:0000313" key="1">
    <source>
        <dbReference type="EMBL" id="KAK8847753.1"/>
    </source>
</evidence>